<evidence type="ECO:0000313" key="2">
    <source>
        <dbReference type="EMBL" id="KAJ7635220.1"/>
    </source>
</evidence>
<sequence>MDPKQFISSHLRAFHLQVREYIPVALDRPVVPSSLRLALLLVLPGDEARMKRVEDAIEDIISREALSHGVAVTFRIISANTWNTMFHSLIERFSACLVGPRDAYMHKVEQVVHRAREYWDVYRDAYIQSMMEFWHSADREKAADYSDKRFDDDEITSQAEDDADTIGGSSCESSEPEIFLFLKRKASLQGTEHTASRPRFPPKVGIGFP</sequence>
<accession>A0AAD7C1W3</accession>
<name>A0AAD7C1W3_9AGAR</name>
<gene>
    <name evidence="2" type="ORF">FB45DRAFT_865766</name>
</gene>
<evidence type="ECO:0000313" key="3">
    <source>
        <dbReference type="Proteomes" id="UP001221142"/>
    </source>
</evidence>
<dbReference type="EMBL" id="JARKIF010000007">
    <property type="protein sequence ID" value="KAJ7635220.1"/>
    <property type="molecule type" value="Genomic_DNA"/>
</dbReference>
<organism evidence="2 3">
    <name type="scientific">Roridomyces roridus</name>
    <dbReference type="NCBI Taxonomy" id="1738132"/>
    <lineage>
        <taxon>Eukaryota</taxon>
        <taxon>Fungi</taxon>
        <taxon>Dikarya</taxon>
        <taxon>Basidiomycota</taxon>
        <taxon>Agaricomycotina</taxon>
        <taxon>Agaricomycetes</taxon>
        <taxon>Agaricomycetidae</taxon>
        <taxon>Agaricales</taxon>
        <taxon>Marasmiineae</taxon>
        <taxon>Mycenaceae</taxon>
        <taxon>Roridomyces</taxon>
    </lineage>
</organism>
<feature type="compositionally biased region" description="Acidic residues" evidence="1">
    <location>
        <begin position="152"/>
        <end position="164"/>
    </location>
</feature>
<feature type="region of interest" description="Disordered" evidence="1">
    <location>
        <begin position="189"/>
        <end position="209"/>
    </location>
</feature>
<keyword evidence="3" id="KW-1185">Reference proteome</keyword>
<evidence type="ECO:0000256" key="1">
    <source>
        <dbReference type="SAM" id="MobiDB-lite"/>
    </source>
</evidence>
<comment type="caution">
    <text evidence="2">The sequence shown here is derived from an EMBL/GenBank/DDBJ whole genome shotgun (WGS) entry which is preliminary data.</text>
</comment>
<proteinExistence type="predicted"/>
<dbReference type="AlphaFoldDB" id="A0AAD7C1W3"/>
<feature type="region of interest" description="Disordered" evidence="1">
    <location>
        <begin position="145"/>
        <end position="172"/>
    </location>
</feature>
<reference evidence="2" key="1">
    <citation type="submission" date="2023-03" db="EMBL/GenBank/DDBJ databases">
        <title>Massive genome expansion in bonnet fungi (Mycena s.s.) driven by repeated elements and novel gene families across ecological guilds.</title>
        <authorList>
            <consortium name="Lawrence Berkeley National Laboratory"/>
            <person name="Harder C.B."/>
            <person name="Miyauchi S."/>
            <person name="Viragh M."/>
            <person name="Kuo A."/>
            <person name="Thoen E."/>
            <person name="Andreopoulos B."/>
            <person name="Lu D."/>
            <person name="Skrede I."/>
            <person name="Drula E."/>
            <person name="Henrissat B."/>
            <person name="Morin E."/>
            <person name="Kohler A."/>
            <person name="Barry K."/>
            <person name="LaButti K."/>
            <person name="Morin E."/>
            <person name="Salamov A."/>
            <person name="Lipzen A."/>
            <person name="Mereny Z."/>
            <person name="Hegedus B."/>
            <person name="Baldrian P."/>
            <person name="Stursova M."/>
            <person name="Weitz H."/>
            <person name="Taylor A."/>
            <person name="Grigoriev I.V."/>
            <person name="Nagy L.G."/>
            <person name="Martin F."/>
            <person name="Kauserud H."/>
        </authorList>
    </citation>
    <scope>NUCLEOTIDE SEQUENCE</scope>
    <source>
        <strain evidence="2">9284</strain>
    </source>
</reference>
<dbReference type="Proteomes" id="UP001221142">
    <property type="component" value="Unassembled WGS sequence"/>
</dbReference>
<protein>
    <submittedName>
        <fullName evidence="2">Uncharacterized protein</fullName>
    </submittedName>
</protein>